<comment type="caution">
    <text evidence="2">The sequence shown here is derived from an EMBL/GenBank/DDBJ whole genome shotgun (WGS) entry which is preliminary data.</text>
</comment>
<keyword evidence="3" id="KW-1185">Reference proteome</keyword>
<reference evidence="2" key="1">
    <citation type="journal article" date="2014" name="Int. J. Syst. Evol. Microbiol.">
        <title>Complete genome sequence of Corynebacterium casei LMG S-19264T (=DSM 44701T), isolated from a smear-ripened cheese.</title>
        <authorList>
            <consortium name="US DOE Joint Genome Institute (JGI-PGF)"/>
            <person name="Walter F."/>
            <person name="Albersmeier A."/>
            <person name="Kalinowski J."/>
            <person name="Ruckert C."/>
        </authorList>
    </citation>
    <scope>NUCLEOTIDE SEQUENCE</scope>
    <source>
        <strain evidence="2">JCM 4714</strain>
    </source>
</reference>
<dbReference type="RefSeq" id="WP_189960171.1">
    <property type="nucleotide sequence ID" value="NZ_BMVG01000124.1"/>
</dbReference>
<gene>
    <name evidence="2" type="ORF">GCM10010339_94910</name>
</gene>
<reference evidence="2" key="2">
    <citation type="submission" date="2020-09" db="EMBL/GenBank/DDBJ databases">
        <authorList>
            <person name="Sun Q."/>
            <person name="Ohkuma M."/>
        </authorList>
    </citation>
    <scope>NUCLEOTIDE SEQUENCE</scope>
    <source>
        <strain evidence="2">JCM 4714</strain>
    </source>
</reference>
<proteinExistence type="predicted"/>
<dbReference type="Proteomes" id="UP000655443">
    <property type="component" value="Unassembled WGS sequence"/>
</dbReference>
<accession>A0A918IQ57</accession>
<sequence length="369" mass="40026">MDFDHTFPALIARTLSELTGDERHVLRSAGLLDAFDPDLATQAAGLTHQSAARRLIERSMISEDPYAIWPYHLHGAIRAALRTADDHTEDQWTPADRHQAAERALAALGRQWQNARADTPVPSRALLVACLRQGLRLAADHHLDDLNWLADAAYAYAYTEDSVWEPVAPPAALHAPDANQQEPDTSADALAELLDAIARRQHQHRERTAGRLIKCWPRACCSARSLALPSTTAPRPTRTSDSPTTPCTACARSPTPAAGSAPLARGGLANLARIRGDFPTALAAILTLGWKGRHHSILGHIRWPHGDIDRVVAAFEAAWTEAEQHGAAGQRAVAQTLLALVTAFADPDRADEELALVSRDPVRVSSHCC</sequence>
<dbReference type="EMBL" id="BMVG01000124">
    <property type="protein sequence ID" value="GGW25493.1"/>
    <property type="molecule type" value="Genomic_DNA"/>
</dbReference>
<evidence type="ECO:0000256" key="1">
    <source>
        <dbReference type="SAM" id="MobiDB-lite"/>
    </source>
</evidence>
<name>A0A918IQ57_9ACTN</name>
<dbReference type="AlphaFoldDB" id="A0A918IQ57"/>
<feature type="region of interest" description="Disordered" evidence="1">
    <location>
        <begin position="230"/>
        <end position="261"/>
    </location>
</feature>
<evidence type="ECO:0000313" key="3">
    <source>
        <dbReference type="Proteomes" id="UP000655443"/>
    </source>
</evidence>
<protein>
    <submittedName>
        <fullName evidence="2">Uncharacterized protein</fullName>
    </submittedName>
</protein>
<organism evidence="2 3">
    <name type="scientific">Streptomyces alanosinicus</name>
    <dbReference type="NCBI Taxonomy" id="68171"/>
    <lineage>
        <taxon>Bacteria</taxon>
        <taxon>Bacillati</taxon>
        <taxon>Actinomycetota</taxon>
        <taxon>Actinomycetes</taxon>
        <taxon>Kitasatosporales</taxon>
        <taxon>Streptomycetaceae</taxon>
        <taxon>Streptomyces</taxon>
    </lineage>
</organism>
<evidence type="ECO:0000313" key="2">
    <source>
        <dbReference type="EMBL" id="GGW25493.1"/>
    </source>
</evidence>
<feature type="compositionally biased region" description="Low complexity" evidence="1">
    <location>
        <begin position="230"/>
        <end position="248"/>
    </location>
</feature>